<evidence type="ECO:0000313" key="2">
    <source>
        <dbReference type="EMBL" id="ORZ28548.1"/>
    </source>
</evidence>
<feature type="signal peptide" evidence="1">
    <location>
        <begin position="1"/>
        <end position="21"/>
    </location>
</feature>
<name>A0A1Y2H1V7_9FUNG</name>
<accession>A0A1Y2H1V7</accession>
<reference evidence="2 3" key="1">
    <citation type="submission" date="2016-07" db="EMBL/GenBank/DDBJ databases">
        <title>Pervasive Adenine N6-methylation of Active Genes in Fungi.</title>
        <authorList>
            <consortium name="DOE Joint Genome Institute"/>
            <person name="Mondo S.J."/>
            <person name="Dannebaum R.O."/>
            <person name="Kuo R.C."/>
            <person name="Labutti K."/>
            <person name="Haridas S."/>
            <person name="Kuo A."/>
            <person name="Salamov A."/>
            <person name="Ahrendt S.R."/>
            <person name="Lipzen A."/>
            <person name="Sullivan W."/>
            <person name="Andreopoulos W.B."/>
            <person name="Clum A."/>
            <person name="Lindquist E."/>
            <person name="Daum C."/>
            <person name="Ramamoorthy G.K."/>
            <person name="Gryganskyi A."/>
            <person name="Culley D."/>
            <person name="Magnuson J.K."/>
            <person name="James T.Y."/>
            <person name="O'Malley M.A."/>
            <person name="Stajich J.E."/>
            <person name="Spatafora J.W."/>
            <person name="Visel A."/>
            <person name="Grigoriev I.V."/>
        </authorList>
    </citation>
    <scope>NUCLEOTIDE SEQUENCE [LARGE SCALE GENOMIC DNA]</scope>
    <source>
        <strain evidence="2 3">NRRL 3116</strain>
    </source>
</reference>
<gene>
    <name evidence="2" type="ORF">BCR41DRAFT_392016</name>
</gene>
<organism evidence="2 3">
    <name type="scientific">Lobosporangium transversale</name>
    <dbReference type="NCBI Taxonomy" id="64571"/>
    <lineage>
        <taxon>Eukaryota</taxon>
        <taxon>Fungi</taxon>
        <taxon>Fungi incertae sedis</taxon>
        <taxon>Mucoromycota</taxon>
        <taxon>Mortierellomycotina</taxon>
        <taxon>Mortierellomycetes</taxon>
        <taxon>Mortierellales</taxon>
        <taxon>Mortierellaceae</taxon>
        <taxon>Lobosporangium</taxon>
    </lineage>
</organism>
<keyword evidence="1" id="KW-0732">Signal</keyword>
<dbReference type="GeneID" id="33570250"/>
<protein>
    <submittedName>
        <fullName evidence="2">Uncharacterized protein</fullName>
    </submittedName>
</protein>
<evidence type="ECO:0000313" key="3">
    <source>
        <dbReference type="Proteomes" id="UP000193648"/>
    </source>
</evidence>
<dbReference type="STRING" id="64571.A0A1Y2H1V7"/>
<dbReference type="RefSeq" id="XP_021886233.1">
    <property type="nucleotide sequence ID" value="XM_022028407.1"/>
</dbReference>
<dbReference type="EMBL" id="MCFF01000002">
    <property type="protein sequence ID" value="ORZ28548.1"/>
    <property type="molecule type" value="Genomic_DNA"/>
</dbReference>
<keyword evidence="3" id="KW-1185">Reference proteome</keyword>
<sequence>MKVSTQVLATSAIAFTATALAMPSMSKRVVDGTKVFGCFASAFMKGEDAWTPECAAAAATDFGFVREVSLGDFDIDFTSTEPFSMPLTLPNLQVKLASIPGISWPIKKLATRYNIIDNGVAVGMSEFPSSPTEVEGSMLKSNVGVAPLKAVPGYEDGFVNFIASLFAKPSHTFAIGGNVDIWYKVPSLSSGSESNGADSSKTLTATNIGISAPVTVRGLDNLQRVEHVKLESLTKDADSGVTTLVHTINVHNPSELSIKMGDLVFNLINADEDVKGTITLLNVNLARGDNFMRATTTFTDSDIYDSLTSESNTFTFAGFKGTAKHLVSDAVLSAYRSHLTIPKFEAA</sequence>
<dbReference type="InParanoid" id="A0A1Y2H1V7"/>
<dbReference type="AlphaFoldDB" id="A0A1Y2H1V7"/>
<evidence type="ECO:0000256" key="1">
    <source>
        <dbReference type="SAM" id="SignalP"/>
    </source>
</evidence>
<dbReference type="Pfam" id="PF12505">
    <property type="entry name" value="DUF3712"/>
    <property type="match status" value="1"/>
</dbReference>
<comment type="caution">
    <text evidence="2">The sequence shown here is derived from an EMBL/GenBank/DDBJ whole genome shotgun (WGS) entry which is preliminary data.</text>
</comment>
<feature type="chain" id="PRO_5012779290" evidence="1">
    <location>
        <begin position="22"/>
        <end position="347"/>
    </location>
</feature>
<proteinExistence type="predicted"/>
<dbReference type="Proteomes" id="UP000193648">
    <property type="component" value="Unassembled WGS sequence"/>
</dbReference>
<dbReference type="OrthoDB" id="2394524at2759"/>
<dbReference type="InterPro" id="IPR022185">
    <property type="entry name" value="DUF3712"/>
</dbReference>